<evidence type="ECO:0000313" key="4">
    <source>
        <dbReference type="Proteomes" id="UP000599109"/>
    </source>
</evidence>
<keyword evidence="1" id="KW-0732">Signal</keyword>
<organism evidence="3 4">
    <name type="scientific">Ramlibacter monticola</name>
    <dbReference type="NCBI Taxonomy" id="1926872"/>
    <lineage>
        <taxon>Bacteria</taxon>
        <taxon>Pseudomonadati</taxon>
        <taxon>Pseudomonadota</taxon>
        <taxon>Betaproteobacteria</taxon>
        <taxon>Burkholderiales</taxon>
        <taxon>Comamonadaceae</taxon>
        <taxon>Ramlibacter</taxon>
    </lineage>
</organism>
<gene>
    <name evidence="3" type="ORF">JJ685_27550</name>
</gene>
<evidence type="ECO:0000256" key="1">
    <source>
        <dbReference type="SAM" id="SignalP"/>
    </source>
</evidence>
<reference evidence="3 4" key="1">
    <citation type="journal article" date="2017" name="Int. J. Syst. Evol. Microbiol.">
        <title>Ramlibacter monticola sp. nov., isolated from forest soil.</title>
        <authorList>
            <person name="Chaudhary D.K."/>
            <person name="Kim J."/>
        </authorList>
    </citation>
    <scope>NUCLEOTIDE SEQUENCE [LARGE SCALE GENOMIC DNA]</scope>
    <source>
        <strain evidence="3 4">KACC 19175</strain>
    </source>
</reference>
<dbReference type="InterPro" id="IPR007893">
    <property type="entry name" value="Spore_coat_U/FanG"/>
</dbReference>
<feature type="domain" description="Spore coat protein U/FanG" evidence="2">
    <location>
        <begin position="34"/>
        <end position="127"/>
    </location>
</feature>
<keyword evidence="4" id="KW-1185">Reference proteome</keyword>
<accession>A0A937CYJ5</accession>
<keyword evidence="3" id="KW-0167">Capsid protein</keyword>
<comment type="caution">
    <text evidence="3">The sequence shown here is derived from an EMBL/GenBank/DDBJ whole genome shotgun (WGS) entry which is preliminary data.</text>
</comment>
<protein>
    <submittedName>
        <fullName evidence="3">Spore coat protein U domain-containing protein</fullName>
    </submittedName>
</protein>
<evidence type="ECO:0000259" key="2">
    <source>
        <dbReference type="Pfam" id="PF05229"/>
    </source>
</evidence>
<sequence>MEPLERRGASRASWIAAAVLLSAFGTCHAAGTGQLVVSATVLSKGSCHFRSTPATLAFGTINPASTVAATAATSVVVRCSGSGNSSTVTYSLAAGNGLYSPGAGLRRMRHATVTTAYMAYTLSLSPAGATIPKGQDFTIGVSGTVAPTDFQDAASGAYSDRVVLDLNP</sequence>
<feature type="signal peptide" evidence="1">
    <location>
        <begin position="1"/>
        <end position="29"/>
    </location>
</feature>
<dbReference type="Pfam" id="PF05229">
    <property type="entry name" value="SCPU"/>
    <property type="match status" value="1"/>
</dbReference>
<dbReference type="EMBL" id="JAEQNE010000010">
    <property type="protein sequence ID" value="MBL0394922.1"/>
    <property type="molecule type" value="Genomic_DNA"/>
</dbReference>
<keyword evidence="3" id="KW-0946">Virion</keyword>
<dbReference type="AlphaFoldDB" id="A0A937CYJ5"/>
<feature type="chain" id="PRO_5036749144" evidence="1">
    <location>
        <begin position="30"/>
        <end position="168"/>
    </location>
</feature>
<name>A0A937CYJ5_9BURK</name>
<dbReference type="RefSeq" id="WP_201677588.1">
    <property type="nucleotide sequence ID" value="NZ_JAEQNE010000010.1"/>
</dbReference>
<dbReference type="Proteomes" id="UP000599109">
    <property type="component" value="Unassembled WGS sequence"/>
</dbReference>
<evidence type="ECO:0000313" key="3">
    <source>
        <dbReference type="EMBL" id="MBL0394922.1"/>
    </source>
</evidence>
<proteinExistence type="predicted"/>